<keyword evidence="3" id="KW-1185">Reference proteome</keyword>
<evidence type="ECO:0000313" key="2">
    <source>
        <dbReference type="EMBL" id="MBW0521743.1"/>
    </source>
</evidence>
<proteinExistence type="predicted"/>
<feature type="region of interest" description="Disordered" evidence="1">
    <location>
        <begin position="118"/>
        <end position="138"/>
    </location>
</feature>
<feature type="compositionally biased region" description="Polar residues" evidence="1">
    <location>
        <begin position="125"/>
        <end position="138"/>
    </location>
</feature>
<organism evidence="2 3">
    <name type="scientific">Austropuccinia psidii MF-1</name>
    <dbReference type="NCBI Taxonomy" id="1389203"/>
    <lineage>
        <taxon>Eukaryota</taxon>
        <taxon>Fungi</taxon>
        <taxon>Dikarya</taxon>
        <taxon>Basidiomycota</taxon>
        <taxon>Pucciniomycotina</taxon>
        <taxon>Pucciniomycetes</taxon>
        <taxon>Pucciniales</taxon>
        <taxon>Sphaerophragmiaceae</taxon>
        <taxon>Austropuccinia</taxon>
    </lineage>
</organism>
<dbReference type="Proteomes" id="UP000765509">
    <property type="component" value="Unassembled WGS sequence"/>
</dbReference>
<sequence>MTLFSIQNLKTLIALTLKLPTIEVEQVQKKGLNPKQQVKSVSNTYGKIVTYWKKKKDAISNEEYCNYLKMKGSSKIKSYFSKIKDNNKSQVQWDFKFPGTKPTITEEINPANIENSITKPEVEPKNQSLDTNLSEEGSIQTQEPLGLDQVNNKLNFVEFEIDRSTGSIGSDNSQKKRLLICHPNVD</sequence>
<gene>
    <name evidence="2" type="ORF">O181_061458</name>
</gene>
<accession>A0A9Q3EMV4</accession>
<comment type="caution">
    <text evidence="2">The sequence shown here is derived from an EMBL/GenBank/DDBJ whole genome shotgun (WGS) entry which is preliminary data.</text>
</comment>
<evidence type="ECO:0000256" key="1">
    <source>
        <dbReference type="SAM" id="MobiDB-lite"/>
    </source>
</evidence>
<dbReference type="AlphaFoldDB" id="A0A9Q3EMV4"/>
<name>A0A9Q3EMV4_9BASI</name>
<protein>
    <submittedName>
        <fullName evidence="2">Uncharacterized protein</fullName>
    </submittedName>
</protein>
<dbReference type="EMBL" id="AVOT02029057">
    <property type="protein sequence ID" value="MBW0521743.1"/>
    <property type="molecule type" value="Genomic_DNA"/>
</dbReference>
<evidence type="ECO:0000313" key="3">
    <source>
        <dbReference type="Proteomes" id="UP000765509"/>
    </source>
</evidence>
<reference evidence="2" key="1">
    <citation type="submission" date="2021-03" db="EMBL/GenBank/DDBJ databases">
        <title>Draft genome sequence of rust myrtle Austropuccinia psidii MF-1, a brazilian biotype.</title>
        <authorList>
            <person name="Quecine M.C."/>
            <person name="Pachon D.M.R."/>
            <person name="Bonatelli M.L."/>
            <person name="Correr F.H."/>
            <person name="Franceschini L.M."/>
            <person name="Leite T.F."/>
            <person name="Margarido G.R.A."/>
            <person name="Almeida C.A."/>
            <person name="Ferrarezi J.A."/>
            <person name="Labate C.A."/>
        </authorList>
    </citation>
    <scope>NUCLEOTIDE SEQUENCE</scope>
    <source>
        <strain evidence="2">MF-1</strain>
    </source>
</reference>